<dbReference type="SUPFAM" id="SSF50156">
    <property type="entry name" value="PDZ domain-like"/>
    <property type="match status" value="1"/>
</dbReference>
<evidence type="ECO:0000256" key="3">
    <source>
        <dbReference type="SAM" id="SignalP"/>
    </source>
</evidence>
<sequence>MLSDFLPLSVVVLTLAMPVQAGCDPSPAVVAVASVLSTLAFVALVLLAIYFFRRRVRRKGHNMTRPSSYQPHGVVNRAFSHQDDAGMSEQGFRSSNILNHNKPKEFPKSSRDRKTWSSLPPADRMTDGIASRLDRQGSCGSWDDGFFKQDPEVISVTLESQDIIGLGFNISGNISSGIQVSEVHNRGPARESGMVAVGDRILSVSVSYENIVYEDALTILSYASPYPVKLLLEKSPTEAPPSPILGPRPRRLSHPLFRSRSQDAMDVRASPSPKRSRSSVTKHSASGKETGGRLFLKWKSGGGRSGSKSGSKPSSPEEKFSVQEGNIRISQNSEQYGVPYETGASSSPQHLNSMTTVAIVNEEHQKKDDTFLVSHDSHDEKVRDSIEQYEGIPLSPLPVATDVMVQHSATAAHVKAAPPGKPERKNRRKSDLQYEQQISVSPTTGSDLSFLPKSEVEVQEDTIIPVKSDRKRGNIENQVKEETRDLEGAMDIIRAANFSDIERVPKVPSPPGTPVEEETIVPVSKASTETNNNTKSLSQLGSSRIDDNESNNGKQEESLQQPPPPPPPGLDDESLERIIAMNSFAPGTQGWAGLQAGGVQGGVKDDFVPDHPMFTSFPVVGDNQSISSNSSNSTNANGSSINRGLAYEIRDDLVTGRPVVVGLSGKGKVASSGRQDSAASDTTTTSSGKGQGQGEGSECSDSLDWSGQRLVRSPSFSNIFVTE</sequence>
<feature type="chain" id="PRO_5042021175" description="PDZ domain-containing protein" evidence="3">
    <location>
        <begin position="22"/>
        <end position="723"/>
    </location>
</feature>
<evidence type="ECO:0000256" key="2">
    <source>
        <dbReference type="SAM" id="Phobius"/>
    </source>
</evidence>
<evidence type="ECO:0000259" key="4">
    <source>
        <dbReference type="PROSITE" id="PS50106"/>
    </source>
</evidence>
<dbReference type="AlphaFoldDB" id="A0AAE0Y5W6"/>
<feature type="signal peptide" evidence="3">
    <location>
        <begin position="1"/>
        <end position="21"/>
    </location>
</feature>
<feature type="region of interest" description="Disordered" evidence="1">
    <location>
        <begin position="664"/>
        <end position="705"/>
    </location>
</feature>
<dbReference type="Gene3D" id="2.30.42.10">
    <property type="match status" value="1"/>
</dbReference>
<feature type="compositionally biased region" description="Polar residues" evidence="1">
    <location>
        <begin position="525"/>
        <end position="542"/>
    </location>
</feature>
<feature type="region of interest" description="Disordered" evidence="1">
    <location>
        <begin position="237"/>
        <end position="323"/>
    </location>
</feature>
<organism evidence="5 6">
    <name type="scientific">Elysia crispata</name>
    <name type="common">lettuce slug</name>
    <dbReference type="NCBI Taxonomy" id="231223"/>
    <lineage>
        <taxon>Eukaryota</taxon>
        <taxon>Metazoa</taxon>
        <taxon>Spiralia</taxon>
        <taxon>Lophotrochozoa</taxon>
        <taxon>Mollusca</taxon>
        <taxon>Gastropoda</taxon>
        <taxon>Heterobranchia</taxon>
        <taxon>Euthyneura</taxon>
        <taxon>Panpulmonata</taxon>
        <taxon>Sacoglossa</taxon>
        <taxon>Placobranchoidea</taxon>
        <taxon>Plakobranchidae</taxon>
        <taxon>Elysia</taxon>
    </lineage>
</organism>
<feature type="region of interest" description="Disordered" evidence="1">
    <location>
        <begin position="90"/>
        <end position="121"/>
    </location>
</feature>
<proteinExistence type="predicted"/>
<keyword evidence="2" id="KW-0472">Membrane</keyword>
<dbReference type="SMART" id="SM00228">
    <property type="entry name" value="PDZ"/>
    <property type="match status" value="1"/>
</dbReference>
<gene>
    <name evidence="5" type="ORF">RRG08_062055</name>
</gene>
<evidence type="ECO:0000313" key="5">
    <source>
        <dbReference type="EMBL" id="KAK3733208.1"/>
    </source>
</evidence>
<keyword evidence="3" id="KW-0732">Signal</keyword>
<dbReference type="PROSITE" id="PS50106">
    <property type="entry name" value="PDZ"/>
    <property type="match status" value="1"/>
</dbReference>
<feature type="compositionally biased region" description="Basic and acidic residues" evidence="1">
    <location>
        <begin position="102"/>
        <end position="115"/>
    </location>
</feature>
<feature type="region of interest" description="Disordered" evidence="1">
    <location>
        <begin position="523"/>
        <end position="573"/>
    </location>
</feature>
<reference evidence="5" key="1">
    <citation type="journal article" date="2023" name="G3 (Bethesda)">
        <title>A reference genome for the long-term kleptoplast-retaining sea slug Elysia crispata morphotype clarki.</title>
        <authorList>
            <person name="Eastman K.E."/>
            <person name="Pendleton A.L."/>
            <person name="Shaikh M.A."/>
            <person name="Suttiyut T."/>
            <person name="Ogas R."/>
            <person name="Tomko P."/>
            <person name="Gavelis G."/>
            <person name="Widhalm J.R."/>
            <person name="Wisecaver J.H."/>
        </authorList>
    </citation>
    <scope>NUCLEOTIDE SEQUENCE</scope>
    <source>
        <strain evidence="5">ECLA1</strain>
    </source>
</reference>
<dbReference type="Proteomes" id="UP001283361">
    <property type="component" value="Unassembled WGS sequence"/>
</dbReference>
<dbReference type="Pfam" id="PF00595">
    <property type="entry name" value="PDZ"/>
    <property type="match status" value="1"/>
</dbReference>
<dbReference type="CDD" id="cd00136">
    <property type="entry name" value="PDZ_canonical"/>
    <property type="match status" value="1"/>
</dbReference>
<name>A0AAE0Y5W6_9GAST</name>
<evidence type="ECO:0000313" key="6">
    <source>
        <dbReference type="Proteomes" id="UP001283361"/>
    </source>
</evidence>
<dbReference type="InterPro" id="IPR036034">
    <property type="entry name" value="PDZ_sf"/>
</dbReference>
<comment type="caution">
    <text evidence="5">The sequence shown here is derived from an EMBL/GenBank/DDBJ whole genome shotgun (WGS) entry which is preliminary data.</text>
</comment>
<keyword evidence="2" id="KW-0812">Transmembrane</keyword>
<accession>A0AAE0Y5W6</accession>
<feature type="transmembrane region" description="Helical" evidence="2">
    <location>
        <begin position="31"/>
        <end position="52"/>
    </location>
</feature>
<keyword evidence="2" id="KW-1133">Transmembrane helix</keyword>
<keyword evidence="6" id="KW-1185">Reference proteome</keyword>
<dbReference type="EMBL" id="JAWDGP010006906">
    <property type="protein sequence ID" value="KAK3733208.1"/>
    <property type="molecule type" value="Genomic_DNA"/>
</dbReference>
<dbReference type="InterPro" id="IPR001478">
    <property type="entry name" value="PDZ"/>
</dbReference>
<feature type="domain" description="PDZ" evidence="4">
    <location>
        <begin position="155"/>
        <end position="220"/>
    </location>
</feature>
<evidence type="ECO:0000256" key="1">
    <source>
        <dbReference type="SAM" id="MobiDB-lite"/>
    </source>
</evidence>
<feature type="compositionally biased region" description="Low complexity" evidence="1">
    <location>
        <begin position="677"/>
        <end position="688"/>
    </location>
</feature>
<feature type="region of interest" description="Disordered" evidence="1">
    <location>
        <begin position="411"/>
        <end position="434"/>
    </location>
</feature>
<protein>
    <recommendedName>
        <fullName evidence="4">PDZ domain-containing protein</fullName>
    </recommendedName>
</protein>